<keyword evidence="2" id="KW-1185">Reference proteome</keyword>
<dbReference type="Proteomes" id="UP000827872">
    <property type="component" value="Linkage Group LG04"/>
</dbReference>
<comment type="caution">
    <text evidence="1">The sequence shown here is derived from an EMBL/GenBank/DDBJ whole genome shotgun (WGS) entry which is preliminary data.</text>
</comment>
<evidence type="ECO:0000313" key="2">
    <source>
        <dbReference type="Proteomes" id="UP000827872"/>
    </source>
</evidence>
<accession>A0ACB8FFI7</accession>
<sequence>MHQLWGVELVFCQIGGDVLFGLLSDPLAFSGRYLCCDTQQEQREWFATFLSVQHGANNLWPSDTRKVRASRVQQDSRLGNISLIPLRGNENEMRNSVAAFTTDPLTLLRDL</sequence>
<proteinExistence type="predicted"/>
<protein>
    <submittedName>
        <fullName evidence="1">Arf-GAP with Rho-GAP domain, ANK repeat and PH domain-containing protein 1</fullName>
    </submittedName>
</protein>
<organism evidence="1 2">
    <name type="scientific">Sphaerodactylus townsendi</name>
    <dbReference type="NCBI Taxonomy" id="933632"/>
    <lineage>
        <taxon>Eukaryota</taxon>
        <taxon>Metazoa</taxon>
        <taxon>Chordata</taxon>
        <taxon>Craniata</taxon>
        <taxon>Vertebrata</taxon>
        <taxon>Euteleostomi</taxon>
        <taxon>Lepidosauria</taxon>
        <taxon>Squamata</taxon>
        <taxon>Bifurcata</taxon>
        <taxon>Gekkota</taxon>
        <taxon>Sphaerodactylidae</taxon>
        <taxon>Sphaerodactylus</taxon>
    </lineage>
</organism>
<reference evidence="1" key="1">
    <citation type="submission" date="2021-08" db="EMBL/GenBank/DDBJ databases">
        <title>The first chromosome-level gecko genome reveals the dynamic sex chromosomes of Neotropical dwarf geckos (Sphaerodactylidae: Sphaerodactylus).</title>
        <authorList>
            <person name="Pinto B.J."/>
            <person name="Keating S.E."/>
            <person name="Gamble T."/>
        </authorList>
    </citation>
    <scope>NUCLEOTIDE SEQUENCE</scope>
    <source>
        <strain evidence="1">TG3544</strain>
    </source>
</reference>
<dbReference type="EMBL" id="CM037617">
    <property type="protein sequence ID" value="KAH8004098.1"/>
    <property type="molecule type" value="Genomic_DNA"/>
</dbReference>
<gene>
    <name evidence="1" type="primary">ARAP1</name>
    <name evidence="1" type="ORF">K3G42_003526</name>
</gene>
<name>A0ACB8FFI7_9SAUR</name>
<evidence type="ECO:0000313" key="1">
    <source>
        <dbReference type="EMBL" id="KAH8004098.1"/>
    </source>
</evidence>